<keyword evidence="4" id="KW-1185">Reference proteome</keyword>
<dbReference type="InterPro" id="IPR000873">
    <property type="entry name" value="AMP-dep_synth/lig_dom"/>
</dbReference>
<dbReference type="PROSITE" id="PS00455">
    <property type="entry name" value="AMP_BINDING"/>
    <property type="match status" value="1"/>
</dbReference>
<reference evidence="3 4" key="1">
    <citation type="submission" date="2023-07" db="EMBL/GenBank/DDBJ databases">
        <title>Sequencing the genomes of 1000 actinobacteria strains.</title>
        <authorList>
            <person name="Klenk H.-P."/>
        </authorList>
    </citation>
    <scope>NUCLEOTIDE SEQUENCE [LARGE SCALE GENOMIC DNA]</scope>
    <source>
        <strain evidence="3 4">DSM 44109</strain>
    </source>
</reference>
<dbReference type="Pfam" id="PF00550">
    <property type="entry name" value="PP-binding"/>
    <property type="match status" value="1"/>
</dbReference>
<dbReference type="InterPro" id="IPR020459">
    <property type="entry name" value="AMP-binding"/>
</dbReference>
<dbReference type="Pfam" id="PF00501">
    <property type="entry name" value="AMP-binding"/>
    <property type="match status" value="1"/>
</dbReference>
<proteinExistence type="predicted"/>
<comment type="caution">
    <text evidence="3">The sequence shown here is derived from an EMBL/GenBank/DDBJ whole genome shotgun (WGS) entry which is preliminary data.</text>
</comment>
<evidence type="ECO:0000259" key="2">
    <source>
        <dbReference type="PROSITE" id="PS50075"/>
    </source>
</evidence>
<protein>
    <submittedName>
        <fullName evidence="3">Amino acid adenylation domain-containing protein</fullName>
    </submittedName>
</protein>
<dbReference type="PROSITE" id="PS50075">
    <property type="entry name" value="CARRIER"/>
    <property type="match status" value="1"/>
</dbReference>
<dbReference type="Gene3D" id="3.40.50.1820">
    <property type="entry name" value="alpha/beta hydrolase"/>
    <property type="match status" value="1"/>
</dbReference>
<dbReference type="Pfam" id="PF13193">
    <property type="entry name" value="AMP-binding_C"/>
    <property type="match status" value="1"/>
</dbReference>
<dbReference type="Gene3D" id="3.30.300.30">
    <property type="match status" value="1"/>
</dbReference>
<organism evidence="3 4">
    <name type="scientific">Streptosporangium brasiliense</name>
    <dbReference type="NCBI Taxonomy" id="47480"/>
    <lineage>
        <taxon>Bacteria</taxon>
        <taxon>Bacillati</taxon>
        <taxon>Actinomycetota</taxon>
        <taxon>Actinomycetes</taxon>
        <taxon>Streptosporangiales</taxon>
        <taxon>Streptosporangiaceae</taxon>
        <taxon>Streptosporangium</taxon>
    </lineage>
</organism>
<sequence length="623" mass="66109">MRGFDPSGEKAGAHHLFAAWARTAPTRDALVHRGGRMTYAELEERAGALSEELVSAGTRAGDMVGVLTEHSFLLPVVVLAVWKAGAAYVPLPPPHLARRTELVLADTDARLVVSELDPHRILPGHGLRAVRPDGPGRVGRSDAGHTGSDGAAVTGEGDLAYVLYTSGSTGTPKGVMVEHGGVTNLAEGLRSLFGDLEGARVLQFAPFTFDAWVWELSMSLLNGGTLCVPPPGAPLCGPELSRILREFGVTHLSGAPSLLATLPDDEPIPVTTMTSGGEPLPEYLVERWGTRLRLFNAYGPTEATVSATAGRCRPGEGKPSVGRPLSGVEVHILDPAGDPVPDGETGELCVAGRGVARGYANRPELTRERFVPDPFSGRPGARLYRTGDLARRLPGGAVDFMGRIDGQLNIRGYRIEPGEVEAALTCHPRVTGAAVIATGEPGAVRLTAYAQLTAGPPLSSGEVRDFLADLLPAYMIPSVFVTLDRLPLTSHGKVDRGALPSPKVRPRAAGGESLPASVREREVSEVVGRILRLDDIGVEENFFDLGGTSADLVRLQAEVKKRWGVLVPIADLTAAHNVRLLAALLDERDGHGESRAEMPTASRMKLLDGGRRLGERLGKEQTR</sequence>
<dbReference type="CDD" id="cd05930">
    <property type="entry name" value="A_NRPS"/>
    <property type="match status" value="1"/>
</dbReference>
<gene>
    <name evidence="3" type="ORF">J2S55_006797</name>
</gene>
<evidence type="ECO:0000256" key="1">
    <source>
        <dbReference type="SAM" id="MobiDB-lite"/>
    </source>
</evidence>
<evidence type="ECO:0000313" key="4">
    <source>
        <dbReference type="Proteomes" id="UP001230426"/>
    </source>
</evidence>
<dbReference type="SUPFAM" id="SSF47336">
    <property type="entry name" value="ACP-like"/>
    <property type="match status" value="1"/>
</dbReference>
<dbReference type="Gene3D" id="3.40.50.12780">
    <property type="entry name" value="N-terminal domain of ligase-like"/>
    <property type="match status" value="1"/>
</dbReference>
<feature type="region of interest" description="Disordered" evidence="1">
    <location>
        <begin position="492"/>
        <end position="516"/>
    </location>
</feature>
<dbReference type="InterPro" id="IPR045851">
    <property type="entry name" value="AMP-bd_C_sf"/>
</dbReference>
<dbReference type="InterPro" id="IPR020845">
    <property type="entry name" value="AMP-binding_CS"/>
</dbReference>
<dbReference type="Proteomes" id="UP001230426">
    <property type="component" value="Unassembled WGS sequence"/>
</dbReference>
<dbReference type="NCBIfam" id="TIGR01733">
    <property type="entry name" value="AA-adenyl-dom"/>
    <property type="match status" value="1"/>
</dbReference>
<dbReference type="PANTHER" id="PTHR45527:SF1">
    <property type="entry name" value="FATTY ACID SYNTHASE"/>
    <property type="match status" value="1"/>
</dbReference>
<dbReference type="InterPro" id="IPR010071">
    <property type="entry name" value="AA_adenyl_dom"/>
</dbReference>
<evidence type="ECO:0000313" key="3">
    <source>
        <dbReference type="EMBL" id="MDP9867531.1"/>
    </source>
</evidence>
<dbReference type="RefSeq" id="WP_306869225.1">
    <property type="nucleotide sequence ID" value="NZ_JAUSRB010000002.1"/>
</dbReference>
<dbReference type="InterPro" id="IPR029058">
    <property type="entry name" value="AB_hydrolase_fold"/>
</dbReference>
<dbReference type="EMBL" id="JAUSRB010000002">
    <property type="protein sequence ID" value="MDP9867531.1"/>
    <property type="molecule type" value="Genomic_DNA"/>
</dbReference>
<dbReference type="PANTHER" id="PTHR45527">
    <property type="entry name" value="NONRIBOSOMAL PEPTIDE SYNTHETASE"/>
    <property type="match status" value="1"/>
</dbReference>
<accession>A0ABT9RFB1</accession>
<dbReference type="InterPro" id="IPR042099">
    <property type="entry name" value="ANL_N_sf"/>
</dbReference>
<name>A0ABT9RFB1_9ACTN</name>
<dbReference type="InterPro" id="IPR025110">
    <property type="entry name" value="AMP-bd_C"/>
</dbReference>
<dbReference type="SUPFAM" id="SSF56801">
    <property type="entry name" value="Acetyl-CoA synthetase-like"/>
    <property type="match status" value="1"/>
</dbReference>
<dbReference type="InterPro" id="IPR009081">
    <property type="entry name" value="PP-bd_ACP"/>
</dbReference>
<feature type="region of interest" description="Disordered" evidence="1">
    <location>
        <begin position="124"/>
        <end position="150"/>
    </location>
</feature>
<dbReference type="InterPro" id="IPR036736">
    <property type="entry name" value="ACP-like_sf"/>
</dbReference>
<dbReference type="PRINTS" id="PR00154">
    <property type="entry name" value="AMPBINDING"/>
</dbReference>
<feature type="domain" description="Carrier" evidence="2">
    <location>
        <begin position="514"/>
        <end position="589"/>
    </location>
</feature>